<organism evidence="1 2">
    <name type="scientific">Streptomyces tagetis</name>
    <dbReference type="NCBI Taxonomy" id="2820809"/>
    <lineage>
        <taxon>Bacteria</taxon>
        <taxon>Bacillati</taxon>
        <taxon>Actinomycetota</taxon>
        <taxon>Actinomycetes</taxon>
        <taxon>Kitasatosporales</taxon>
        <taxon>Streptomycetaceae</taxon>
        <taxon>Streptomyces</taxon>
    </lineage>
</organism>
<accession>A0A941B2X9</accession>
<evidence type="ECO:0000313" key="2">
    <source>
        <dbReference type="Proteomes" id="UP000677875"/>
    </source>
</evidence>
<name>A0A941B2X9_9ACTN</name>
<reference evidence="1" key="1">
    <citation type="submission" date="2021-04" db="EMBL/GenBank/DDBJ databases">
        <title>Genome seq and assembly of Streptomyces sp. RG38.</title>
        <authorList>
            <person name="Chhetri G."/>
        </authorList>
    </citation>
    <scope>NUCLEOTIDE SEQUENCE</scope>
    <source>
        <strain evidence="1">RG38</strain>
    </source>
</reference>
<dbReference type="Proteomes" id="UP000677875">
    <property type="component" value="Unassembled WGS sequence"/>
</dbReference>
<evidence type="ECO:0000313" key="1">
    <source>
        <dbReference type="EMBL" id="MBQ0827652.1"/>
    </source>
</evidence>
<comment type="caution">
    <text evidence="1">The sequence shown here is derived from an EMBL/GenBank/DDBJ whole genome shotgun (WGS) entry which is preliminary data.</text>
</comment>
<dbReference type="NCBIfam" id="NF038082">
    <property type="entry name" value="phiSA1p31"/>
    <property type="match status" value="1"/>
</dbReference>
<keyword evidence="2" id="KW-1185">Reference proteome</keyword>
<gene>
    <name evidence="1" type="ORF">J5Y05_14205</name>
</gene>
<protein>
    <submittedName>
        <fullName evidence="1">BN159_2729 family protein</fullName>
    </submittedName>
</protein>
<dbReference type="AlphaFoldDB" id="A0A941B2X9"/>
<dbReference type="EMBL" id="JAGPNL010000003">
    <property type="protein sequence ID" value="MBQ0827652.1"/>
    <property type="molecule type" value="Genomic_DNA"/>
</dbReference>
<sequence length="196" mass="21330">MIRELTDLERQALAWDAACERANRVAADIALRLSEDSPLHRVQVDGDQLLVALYITAQSQWAAWRRYFGITHAGERALPYVVCADGHRGGVQVWVAAYDLPETRAREAASARRPFELDGIVYDLAVPLGDTQGDTWFFQGEVRADGMPLLSQDGRPERCSLANIVSQAGPLTRVRDTSADPVMPVLAEGAEGGGAA</sequence>
<proteinExistence type="predicted"/>
<dbReference type="NCBIfam" id="NF038081">
    <property type="entry name" value="BN159_2729_fam"/>
    <property type="match status" value="1"/>
</dbReference>
<dbReference type="RefSeq" id="WP_210872817.1">
    <property type="nucleotide sequence ID" value="NZ_JAGPNL010000003.1"/>
</dbReference>